<keyword evidence="2" id="KW-1185">Reference proteome</keyword>
<dbReference type="RefSeq" id="XP_013380785.1">
    <property type="nucleotide sequence ID" value="XM_013525331.1"/>
</dbReference>
<evidence type="ECO:0000313" key="2">
    <source>
        <dbReference type="Proteomes" id="UP000085678"/>
    </source>
</evidence>
<protein>
    <submittedName>
        <fullName evidence="3">Uncharacterized protein LOC106151893</fullName>
    </submittedName>
</protein>
<keyword evidence="1" id="KW-0472">Membrane</keyword>
<evidence type="ECO:0000256" key="1">
    <source>
        <dbReference type="SAM" id="Phobius"/>
    </source>
</evidence>
<dbReference type="Proteomes" id="UP000085678">
    <property type="component" value="Unplaced"/>
</dbReference>
<dbReference type="Gene3D" id="3.10.20.90">
    <property type="entry name" value="Phosphatidylinositol 3-kinase Catalytic Subunit, Chain A, domain 1"/>
    <property type="match status" value="1"/>
</dbReference>
<gene>
    <name evidence="3" type="primary">LOC106151893</name>
</gene>
<organism evidence="2 3">
    <name type="scientific">Lingula anatina</name>
    <name type="common">Brachiopod</name>
    <name type="synonym">Lingula unguis</name>
    <dbReference type="NCBI Taxonomy" id="7574"/>
    <lineage>
        <taxon>Eukaryota</taxon>
        <taxon>Metazoa</taxon>
        <taxon>Spiralia</taxon>
        <taxon>Lophotrochozoa</taxon>
        <taxon>Brachiopoda</taxon>
        <taxon>Linguliformea</taxon>
        <taxon>Lingulata</taxon>
        <taxon>Lingulida</taxon>
        <taxon>Linguloidea</taxon>
        <taxon>Lingulidae</taxon>
        <taxon>Lingula</taxon>
    </lineage>
</organism>
<dbReference type="GeneID" id="106151893"/>
<dbReference type="AlphaFoldDB" id="A0A1S3H3S0"/>
<evidence type="ECO:0000313" key="3">
    <source>
        <dbReference type="RefSeq" id="XP_013380785.1"/>
    </source>
</evidence>
<name>A0A1S3H3S0_LINAN</name>
<dbReference type="InterPro" id="IPR029071">
    <property type="entry name" value="Ubiquitin-like_domsf"/>
</dbReference>
<dbReference type="CDD" id="cd17039">
    <property type="entry name" value="Ubl_ubiquitin_like"/>
    <property type="match status" value="1"/>
</dbReference>
<proteinExistence type="predicted"/>
<keyword evidence="1" id="KW-0812">Transmembrane</keyword>
<dbReference type="SUPFAM" id="SSF54236">
    <property type="entry name" value="Ubiquitin-like"/>
    <property type="match status" value="2"/>
</dbReference>
<keyword evidence="1" id="KW-1133">Transmembrane helix</keyword>
<dbReference type="InParanoid" id="A0A1S3H3S0"/>
<dbReference type="KEGG" id="lak:106151893"/>
<reference evidence="3" key="1">
    <citation type="submission" date="2025-08" db="UniProtKB">
        <authorList>
            <consortium name="RefSeq"/>
        </authorList>
    </citation>
    <scope>IDENTIFICATION</scope>
    <source>
        <tissue evidence="3">Gonads</tissue>
    </source>
</reference>
<feature type="transmembrane region" description="Helical" evidence="1">
    <location>
        <begin position="12"/>
        <end position="37"/>
    </location>
</feature>
<accession>A0A1S3H3S0</accession>
<sequence>MTDSTGNINVGLVIGVSVSGAVITGVVATLIIVCCCCRKRGYTFLRRLTSGRQVMVIDRDEECANRIDILPHMKIADIKTELSGSETLEVEKMRLLYHHDELGNDENVDIALSRRRAKTAKITLQKLIKLTIDATPDRTCELYVSPQHDTVGSAAEIVASSLRINQEHVKFEKPDNGGDILESDSTFETCGIKSDTRLKLMPITTTAKVFSREGKFQEEIWKCSPLSTVTHLFESIQNTVDPDKQALDIRRARRRYFSSPQKCEQDSMTVHVPANDTWVNADEIAQDEIHTHAQGVFIIEELITVSVEFPGGKIMSCKVYPCDRIKDLRENISKRKNIPVKYLELLLNAGDAECLDDTRFIFNCNRDKLYVKPVIVDLLTDIGLIHQECDPTGTVKDLKEIMRRVEPRAILNTTHFIVKEFVSTEDLKERPQHEEHEENTPLCLVRKVHISHNKKIHVIFPSGRDEIINCHLTMTVGQFRQTLHEKTRCPLHHLQLSTSDDQPMRDEDLVSDYKLLDEDKIKVAAIPVWVTIDDERIEFQRDALLSVETTADDICAQRDAVVGCLEYFHEKQNLWRAADDNVRSLPLHCFRELKIRTLKTPLSEST</sequence>